<reference evidence="1 2" key="2">
    <citation type="submission" date="2024-10" db="EMBL/GenBank/DDBJ databases">
        <authorList>
            <person name="Ryan C."/>
        </authorList>
    </citation>
    <scope>NUCLEOTIDE SEQUENCE [LARGE SCALE GENOMIC DNA]</scope>
</reference>
<proteinExistence type="predicted"/>
<sequence length="386" mass="44611">MPKRRRRMEEQRHLYLILDDCPQGYNIRKIDLLADDLCQMLTIEDCTYARSQSLPSAIFSFGAERGMPHYFAGAFDSKILAMPQPINFAMDGKPMDDIPVYDVRMKSFMFGPQRCLEPNDPIYIPVSGRLFALADGSFELLYPPPRDEFTWEDFVWAWNKLPDLTFQSEHVTSYAVHPDGQTIFVSIWDWDCAVPVTLSFNTMENVIRDSKWKQHGQWKLPFIGQAYFDPELDAWVGLSKDPYGWICSCDVVSTNLDTSLPQCPPLKLSKEKLFNKDGKHEQLLGVKLVYLDSVSKYCLVEYLVIHAKVAEALAVPDHAMFIVRPIRTQDWGECQKVKPILRLTTFSLKYDKKGELTRSNSCWIRCYSLPEEVTREMLAEPVAFWM</sequence>
<dbReference type="Pfam" id="PF07893">
    <property type="entry name" value="DUF1668"/>
    <property type="match status" value="1"/>
</dbReference>
<evidence type="ECO:0000313" key="2">
    <source>
        <dbReference type="Proteomes" id="UP001497457"/>
    </source>
</evidence>
<keyword evidence="2" id="KW-1185">Reference proteome</keyword>
<dbReference type="InterPro" id="IPR012871">
    <property type="entry name" value="DUF1668_ORYSA"/>
</dbReference>
<protein>
    <submittedName>
        <fullName evidence="1">Uncharacterized protein</fullName>
    </submittedName>
</protein>
<evidence type="ECO:0000313" key="1">
    <source>
        <dbReference type="EMBL" id="CAL4918994.1"/>
    </source>
</evidence>
<organism evidence="1 2">
    <name type="scientific">Urochloa decumbens</name>
    <dbReference type="NCBI Taxonomy" id="240449"/>
    <lineage>
        <taxon>Eukaryota</taxon>
        <taxon>Viridiplantae</taxon>
        <taxon>Streptophyta</taxon>
        <taxon>Embryophyta</taxon>
        <taxon>Tracheophyta</taxon>
        <taxon>Spermatophyta</taxon>
        <taxon>Magnoliopsida</taxon>
        <taxon>Liliopsida</taxon>
        <taxon>Poales</taxon>
        <taxon>Poaceae</taxon>
        <taxon>PACMAD clade</taxon>
        <taxon>Panicoideae</taxon>
        <taxon>Panicodae</taxon>
        <taxon>Paniceae</taxon>
        <taxon>Melinidinae</taxon>
        <taxon>Urochloa</taxon>
    </lineage>
</organism>
<dbReference type="PANTHER" id="PTHR33085:SF62">
    <property type="entry name" value="OS03G0632600 PROTEIN"/>
    <property type="match status" value="1"/>
</dbReference>
<dbReference type="AlphaFoldDB" id="A0ABC8X2D0"/>
<name>A0ABC8X2D0_9POAL</name>
<dbReference type="EMBL" id="OZ075123">
    <property type="protein sequence ID" value="CAL4918994.1"/>
    <property type="molecule type" value="Genomic_DNA"/>
</dbReference>
<accession>A0ABC8X2D0</accession>
<gene>
    <name evidence="1" type="ORF">URODEC1_LOCUS19509</name>
</gene>
<reference evidence="2" key="1">
    <citation type="submission" date="2024-06" db="EMBL/GenBank/DDBJ databases">
        <authorList>
            <person name="Ryan C."/>
        </authorList>
    </citation>
    <scope>NUCLEOTIDE SEQUENCE [LARGE SCALE GENOMIC DNA]</scope>
</reference>
<dbReference type="PANTHER" id="PTHR33085">
    <property type="entry name" value="OS12G0113100 PROTEIN-RELATED"/>
    <property type="match status" value="1"/>
</dbReference>
<dbReference type="Proteomes" id="UP001497457">
    <property type="component" value="Chromosome 13rd"/>
</dbReference>